<keyword evidence="3" id="KW-1185">Reference proteome</keyword>
<sequence length="344" mass="38689">MIIFSWNVRGMNDPLKQQEVLDFLQRNKVDCGAIIETHIKAHSVHIVKLSSLLSAAQHYTTSGPGYLCYALNRASKRLVLWDQLRTLSAGSLPWICLGDFNVSHFSRTGFLSQMGKIDRLLVNRLWFLSVSSTVVFLPSGVSDHSPILPTIASSVVLRRPFRYLNCWSLSPAFTEKVLSNWQVPVHGGRIFSLFTKLRSLRGALKSIHVNEFLGIANRVADAKARLSDCQSLLQASAVNQTLLAEEKVLLLSYKRLRNAELRVLAQKAKIQHFQLSDANTRYFYASIAARKARNNIGAIEDMHGQACYGHDKVSLTFLEFDKNLLGATEEVFRPPTELFSRNTL</sequence>
<organism evidence="2 3">
    <name type="scientific">Saponaria officinalis</name>
    <name type="common">Common soapwort</name>
    <name type="synonym">Lychnis saponaria</name>
    <dbReference type="NCBI Taxonomy" id="3572"/>
    <lineage>
        <taxon>Eukaryota</taxon>
        <taxon>Viridiplantae</taxon>
        <taxon>Streptophyta</taxon>
        <taxon>Embryophyta</taxon>
        <taxon>Tracheophyta</taxon>
        <taxon>Spermatophyta</taxon>
        <taxon>Magnoliopsida</taxon>
        <taxon>eudicotyledons</taxon>
        <taxon>Gunneridae</taxon>
        <taxon>Pentapetalae</taxon>
        <taxon>Caryophyllales</taxon>
        <taxon>Caryophyllaceae</taxon>
        <taxon>Caryophylleae</taxon>
        <taxon>Saponaria</taxon>
    </lineage>
</organism>
<dbReference type="Proteomes" id="UP001443914">
    <property type="component" value="Unassembled WGS sequence"/>
</dbReference>
<feature type="domain" description="Endonuclease/exonuclease/phosphatase" evidence="1">
    <location>
        <begin position="5"/>
        <end position="144"/>
    </location>
</feature>
<dbReference type="SUPFAM" id="SSF56219">
    <property type="entry name" value="DNase I-like"/>
    <property type="match status" value="1"/>
</dbReference>
<dbReference type="PANTHER" id="PTHR33710:SF81">
    <property type="entry name" value="ENDONUCLEASE_EXONUCLEASE_PHOSPHATASE DOMAIN-CONTAINING PROTEIN"/>
    <property type="match status" value="1"/>
</dbReference>
<dbReference type="AlphaFoldDB" id="A0AAW1GUP5"/>
<dbReference type="GO" id="GO:0003824">
    <property type="term" value="F:catalytic activity"/>
    <property type="evidence" value="ECO:0007669"/>
    <property type="project" value="InterPro"/>
</dbReference>
<gene>
    <name evidence="2" type="ORF">RND81_13G064900</name>
</gene>
<comment type="caution">
    <text evidence="2">The sequence shown here is derived from an EMBL/GenBank/DDBJ whole genome shotgun (WGS) entry which is preliminary data.</text>
</comment>
<reference evidence="2" key="1">
    <citation type="submission" date="2024-03" db="EMBL/GenBank/DDBJ databases">
        <title>WGS assembly of Saponaria officinalis var. Norfolk2.</title>
        <authorList>
            <person name="Jenkins J."/>
            <person name="Shu S."/>
            <person name="Grimwood J."/>
            <person name="Barry K."/>
            <person name="Goodstein D."/>
            <person name="Schmutz J."/>
            <person name="Leebens-Mack J."/>
            <person name="Osbourn A."/>
        </authorList>
    </citation>
    <scope>NUCLEOTIDE SEQUENCE [LARGE SCALE GENOMIC DNA]</scope>
    <source>
        <strain evidence="2">JIC</strain>
    </source>
</reference>
<proteinExistence type="predicted"/>
<evidence type="ECO:0000313" key="2">
    <source>
        <dbReference type="EMBL" id="KAK9668501.1"/>
    </source>
</evidence>
<evidence type="ECO:0000313" key="3">
    <source>
        <dbReference type="Proteomes" id="UP001443914"/>
    </source>
</evidence>
<evidence type="ECO:0000259" key="1">
    <source>
        <dbReference type="Pfam" id="PF03372"/>
    </source>
</evidence>
<protein>
    <recommendedName>
        <fullName evidence="1">Endonuclease/exonuclease/phosphatase domain-containing protein</fullName>
    </recommendedName>
</protein>
<dbReference type="Pfam" id="PF03372">
    <property type="entry name" value="Exo_endo_phos"/>
    <property type="match status" value="1"/>
</dbReference>
<dbReference type="PANTHER" id="PTHR33710">
    <property type="entry name" value="BNAC02G09200D PROTEIN"/>
    <property type="match status" value="1"/>
</dbReference>
<dbReference type="InterPro" id="IPR005135">
    <property type="entry name" value="Endo/exonuclease/phosphatase"/>
</dbReference>
<dbReference type="InterPro" id="IPR036691">
    <property type="entry name" value="Endo/exonu/phosph_ase_sf"/>
</dbReference>
<dbReference type="Gene3D" id="3.60.10.10">
    <property type="entry name" value="Endonuclease/exonuclease/phosphatase"/>
    <property type="match status" value="2"/>
</dbReference>
<name>A0AAW1GUP5_SAPOF</name>
<dbReference type="EMBL" id="JBDFQZ010000013">
    <property type="protein sequence ID" value="KAK9668501.1"/>
    <property type="molecule type" value="Genomic_DNA"/>
</dbReference>
<accession>A0AAW1GUP5</accession>